<reference evidence="1" key="1">
    <citation type="submission" date="2005-03" db="EMBL/GenBank/DDBJ databases">
        <title>Large-scale analysis of RIKEN Arabidopsis full-length (RAFL) cDNAs.</title>
        <authorList>
            <person name="Totoki Y."/>
            <person name="Seki M."/>
            <person name="Ishida J."/>
            <person name="Nakajima M."/>
            <person name="Enju A."/>
            <person name="Kamiya A."/>
            <person name="Narusaka M."/>
            <person name="Shin-i T."/>
            <person name="Nakagawa M."/>
            <person name="Sakamoto N."/>
            <person name="Oishi K."/>
            <person name="Kohara Y."/>
            <person name="Kobayashi M."/>
            <person name="Toyoda A."/>
            <person name="Sakaki Y."/>
            <person name="Sakurai T."/>
            <person name="Iida K."/>
            <person name="Akiyama K."/>
            <person name="Satou M."/>
            <person name="Toyoda T."/>
            <person name="Konagaya A."/>
            <person name="Carninci P."/>
            <person name="Kawai J."/>
            <person name="Hayashizaki Y."/>
            <person name="Shinozaki K."/>
        </authorList>
    </citation>
    <scope>NUCLEOTIDE SEQUENCE</scope>
</reference>
<proteinExistence type="evidence at transcript level"/>
<name>Q570P3_ARATH</name>
<sequence length="66" mass="7428">MKRFALAPKPTMGRFGLIPDPETYLYWLLLLFPASSSLSLSLPVQCTYVVLSSSLIYLIKYISLCP</sequence>
<protein>
    <submittedName>
        <fullName evidence="1">Uncharacterized protein</fullName>
    </submittedName>
</protein>
<organism evidence="1">
    <name type="scientific">Arabidopsis thaliana</name>
    <name type="common">Mouse-ear cress</name>
    <dbReference type="NCBI Taxonomy" id="3702"/>
    <lineage>
        <taxon>Eukaryota</taxon>
        <taxon>Viridiplantae</taxon>
        <taxon>Streptophyta</taxon>
        <taxon>Embryophyta</taxon>
        <taxon>Tracheophyta</taxon>
        <taxon>Spermatophyta</taxon>
        <taxon>Magnoliopsida</taxon>
        <taxon>eudicotyledons</taxon>
        <taxon>Gunneridae</taxon>
        <taxon>Pentapetalae</taxon>
        <taxon>rosids</taxon>
        <taxon>malvids</taxon>
        <taxon>Brassicales</taxon>
        <taxon>Brassicaceae</taxon>
        <taxon>Camelineae</taxon>
        <taxon>Arabidopsis</taxon>
    </lineage>
</organism>
<feature type="non-terminal residue" evidence="1">
    <location>
        <position position="66"/>
    </location>
</feature>
<dbReference type="AlphaFoldDB" id="Q570P3"/>
<evidence type="ECO:0000313" key="1">
    <source>
        <dbReference type="EMBL" id="BAD95201.1"/>
    </source>
</evidence>
<dbReference type="EMBL" id="AK220665">
    <property type="protein sequence ID" value="BAD95201.1"/>
    <property type="molecule type" value="mRNA"/>
</dbReference>
<accession>Q570P3</accession>